<dbReference type="AlphaFoldDB" id="U6L4E0"/>
<sequence>MSSYCTELASGMSTSPSPSQVSAGSNNSTDCFQDILSQQLSVDASMRDESLVPREALAYTPPPSEILKQEQMTVLNSDYSAFSAPLEPVLGARPIRLIFGDLELTPHELEGLFEVRQAMANDKELRESPVFSDDRYTVRFLQG</sequence>
<dbReference type="VEuPathDB" id="ToxoDB:ETH2_1062600"/>
<dbReference type="RefSeq" id="XP_013235758.1">
    <property type="nucleotide sequence ID" value="XM_013380304.1"/>
</dbReference>
<keyword evidence="3" id="KW-1185">Reference proteome</keyword>
<dbReference type="OrthoDB" id="75724at2759"/>
<reference evidence="2" key="2">
    <citation type="submission" date="2013-10" db="EMBL/GenBank/DDBJ databases">
        <authorList>
            <person name="Aslett M."/>
        </authorList>
    </citation>
    <scope>NUCLEOTIDE SEQUENCE [LARGE SCALE GENOMIC DNA]</scope>
    <source>
        <strain evidence="2">Houghton</strain>
    </source>
</reference>
<organism evidence="2 3">
    <name type="scientific">Eimeria tenella</name>
    <name type="common">Coccidian parasite</name>
    <dbReference type="NCBI Taxonomy" id="5802"/>
    <lineage>
        <taxon>Eukaryota</taxon>
        <taxon>Sar</taxon>
        <taxon>Alveolata</taxon>
        <taxon>Apicomplexa</taxon>
        <taxon>Conoidasida</taxon>
        <taxon>Coccidia</taxon>
        <taxon>Eucoccidiorida</taxon>
        <taxon>Eimeriorina</taxon>
        <taxon>Eimeriidae</taxon>
        <taxon>Eimeria</taxon>
    </lineage>
</organism>
<dbReference type="VEuPathDB" id="ToxoDB:ETH_00028150"/>
<evidence type="ECO:0000256" key="1">
    <source>
        <dbReference type="SAM" id="MobiDB-lite"/>
    </source>
</evidence>
<proteinExistence type="predicted"/>
<dbReference type="EMBL" id="HG677946">
    <property type="protein sequence ID" value="CDJ45011.1"/>
    <property type="molecule type" value="Genomic_DNA"/>
</dbReference>
<dbReference type="Proteomes" id="UP000030747">
    <property type="component" value="Unassembled WGS sequence"/>
</dbReference>
<name>U6L4E0_EIMTE</name>
<feature type="region of interest" description="Disordered" evidence="1">
    <location>
        <begin position="1"/>
        <end position="27"/>
    </location>
</feature>
<evidence type="ECO:0000313" key="3">
    <source>
        <dbReference type="Proteomes" id="UP000030747"/>
    </source>
</evidence>
<evidence type="ECO:0000313" key="2">
    <source>
        <dbReference type="EMBL" id="CDJ45011.1"/>
    </source>
</evidence>
<reference evidence="2" key="1">
    <citation type="submission" date="2013-10" db="EMBL/GenBank/DDBJ databases">
        <title>Genomic analysis of the causative agents of coccidiosis in chickens.</title>
        <authorList>
            <person name="Reid A.J."/>
            <person name="Blake D."/>
            <person name="Billington K."/>
            <person name="Browne H."/>
            <person name="Dunn M."/>
            <person name="Hung S."/>
            <person name="Kawahara F."/>
            <person name="Miranda-Saavedra D."/>
            <person name="Mourier T."/>
            <person name="Nagra H."/>
            <person name="Otto T.D."/>
            <person name="Rawlings N."/>
            <person name="Sanchez A."/>
            <person name="Sanders M."/>
            <person name="Subramaniam C."/>
            <person name="Tay Y."/>
            <person name="Dear P."/>
            <person name="Doerig C."/>
            <person name="Gruber A."/>
            <person name="Parkinson J."/>
            <person name="Shirley M."/>
            <person name="Wan K.L."/>
            <person name="Berriman M."/>
            <person name="Tomley F."/>
            <person name="Pain A."/>
        </authorList>
    </citation>
    <scope>NUCLEOTIDE SEQUENCE [LARGE SCALE GENOMIC DNA]</scope>
    <source>
        <strain evidence="2">Houghton</strain>
    </source>
</reference>
<dbReference type="GeneID" id="25254723"/>
<accession>U6L4E0</accession>
<gene>
    <name evidence="2" type="ORF">ETH_00028150</name>
</gene>
<protein>
    <submittedName>
        <fullName evidence="2">Uncharacterized protein</fullName>
    </submittedName>
</protein>